<dbReference type="Gene3D" id="3.40.50.2000">
    <property type="entry name" value="Glycogen Phosphorylase B"/>
    <property type="match status" value="2"/>
</dbReference>
<reference evidence="2" key="1">
    <citation type="submission" date="2022-04" db="EMBL/GenBank/DDBJ databases">
        <title>Desulfatitalea alkaliphila sp. nov., a novel anaerobic sulfate-reducing bacterium isolated from terrestrial mud volcano, Taman Peninsula, Russia.</title>
        <authorList>
            <person name="Khomyakova M.A."/>
            <person name="Merkel A.Y."/>
            <person name="Slobodkin A.I."/>
        </authorList>
    </citation>
    <scope>NUCLEOTIDE SEQUENCE</scope>
    <source>
        <strain evidence="2">M08but</strain>
    </source>
</reference>
<dbReference type="AlphaFoldDB" id="A0AA41RBC3"/>
<dbReference type="Proteomes" id="UP001165427">
    <property type="component" value="Unassembled WGS sequence"/>
</dbReference>
<sequence>MRIALLHYHLKPGGVTSVMGRQAALLADAQHEVLLIAGASSPGASWPAPVAVVPGLAYDRAGQAAPSAAQTVTDLENALRRHWPDGPPDLIHAHNPILAKNKRLPNILNGLQRNGHRLLCQVHDFAEDGRPEAYCQDPYPADCHYAVVNGRDRHLLQAAGLSDGGVHYLPNAIDPITLPAEIPGGSAGPVLYPVRAIRRKNIGEAILLRLFMQTAAPLAITLPPQSGGDMDGYRLWRKTVADQGLPVMFEAGCRADFRRLLAQCRFALTTSITEGFGFAFLEPWCAGKALWGRLLPDICNDFSRKGIFLDHLYRQLRVPLDWLDASILQQQWCNAWLAAAECYGLTSDVDIAHQGWTTISADGWIDFGLLNELHQHTILARVIADPHAKRLLADRNLFLRAPGPPSPAAALIDGNRRAVLRHFHPAGHLQRLLAIYHQVMAHPVRQAIDKRKLAAAFLTPERFSLLKWRPFHG</sequence>
<dbReference type="EMBL" id="JALJRB010000019">
    <property type="protein sequence ID" value="MCJ8502013.1"/>
    <property type="molecule type" value="Genomic_DNA"/>
</dbReference>
<protein>
    <recommendedName>
        <fullName evidence="1">Glycosyltransferase subfamily 4-like N-terminal domain-containing protein</fullName>
    </recommendedName>
</protein>
<evidence type="ECO:0000313" key="3">
    <source>
        <dbReference type="Proteomes" id="UP001165427"/>
    </source>
</evidence>
<gene>
    <name evidence="2" type="ORF">MRX98_15625</name>
</gene>
<accession>A0AA41RBC3</accession>
<evidence type="ECO:0000259" key="1">
    <source>
        <dbReference type="Pfam" id="PF13579"/>
    </source>
</evidence>
<dbReference type="GO" id="GO:0016757">
    <property type="term" value="F:glycosyltransferase activity"/>
    <property type="evidence" value="ECO:0007669"/>
    <property type="project" value="UniProtKB-ARBA"/>
</dbReference>
<name>A0AA41RBC3_9BACT</name>
<dbReference type="InterPro" id="IPR028098">
    <property type="entry name" value="Glyco_trans_4-like_N"/>
</dbReference>
<comment type="caution">
    <text evidence="2">The sequence shown here is derived from an EMBL/GenBank/DDBJ whole genome shotgun (WGS) entry which is preliminary data.</text>
</comment>
<dbReference type="Pfam" id="PF13579">
    <property type="entry name" value="Glyco_trans_4_4"/>
    <property type="match status" value="1"/>
</dbReference>
<keyword evidence="3" id="KW-1185">Reference proteome</keyword>
<dbReference type="RefSeq" id="WP_246911697.1">
    <property type="nucleotide sequence ID" value="NZ_JALJRB010000019.1"/>
</dbReference>
<organism evidence="2 3">
    <name type="scientific">Desulfatitalea alkaliphila</name>
    <dbReference type="NCBI Taxonomy" id="2929485"/>
    <lineage>
        <taxon>Bacteria</taxon>
        <taxon>Pseudomonadati</taxon>
        <taxon>Thermodesulfobacteriota</taxon>
        <taxon>Desulfobacteria</taxon>
        <taxon>Desulfobacterales</taxon>
        <taxon>Desulfosarcinaceae</taxon>
        <taxon>Desulfatitalea</taxon>
    </lineage>
</organism>
<feature type="domain" description="Glycosyltransferase subfamily 4-like N-terminal" evidence="1">
    <location>
        <begin position="13"/>
        <end position="128"/>
    </location>
</feature>
<evidence type="ECO:0000313" key="2">
    <source>
        <dbReference type="EMBL" id="MCJ8502013.1"/>
    </source>
</evidence>
<proteinExistence type="predicted"/>
<dbReference type="SUPFAM" id="SSF53756">
    <property type="entry name" value="UDP-Glycosyltransferase/glycogen phosphorylase"/>
    <property type="match status" value="1"/>
</dbReference>